<evidence type="ECO:0000256" key="1">
    <source>
        <dbReference type="SAM" id="Phobius"/>
    </source>
</evidence>
<reference evidence="2 3" key="1">
    <citation type="submission" date="2024-04" db="EMBL/GenBank/DDBJ databases">
        <authorList>
            <person name="Fracassetti M."/>
        </authorList>
    </citation>
    <scope>NUCLEOTIDE SEQUENCE [LARGE SCALE GENOMIC DNA]</scope>
</reference>
<dbReference type="Proteomes" id="UP001497516">
    <property type="component" value="Chromosome 9"/>
</dbReference>
<dbReference type="EMBL" id="OZ034822">
    <property type="protein sequence ID" value="CAL1411468.1"/>
    <property type="molecule type" value="Genomic_DNA"/>
</dbReference>
<keyword evidence="1" id="KW-1133">Transmembrane helix</keyword>
<name>A0AAV2GL62_9ROSI</name>
<feature type="transmembrane region" description="Helical" evidence="1">
    <location>
        <begin position="63"/>
        <end position="84"/>
    </location>
</feature>
<keyword evidence="3" id="KW-1185">Reference proteome</keyword>
<proteinExistence type="predicted"/>
<accession>A0AAV2GL62</accession>
<keyword evidence="1" id="KW-0812">Transmembrane</keyword>
<protein>
    <submittedName>
        <fullName evidence="2">Uncharacterized protein</fullName>
    </submittedName>
</protein>
<keyword evidence="1" id="KW-0472">Membrane</keyword>
<evidence type="ECO:0000313" key="2">
    <source>
        <dbReference type="EMBL" id="CAL1411468.1"/>
    </source>
</evidence>
<organism evidence="2 3">
    <name type="scientific">Linum trigynum</name>
    <dbReference type="NCBI Taxonomy" id="586398"/>
    <lineage>
        <taxon>Eukaryota</taxon>
        <taxon>Viridiplantae</taxon>
        <taxon>Streptophyta</taxon>
        <taxon>Embryophyta</taxon>
        <taxon>Tracheophyta</taxon>
        <taxon>Spermatophyta</taxon>
        <taxon>Magnoliopsida</taxon>
        <taxon>eudicotyledons</taxon>
        <taxon>Gunneridae</taxon>
        <taxon>Pentapetalae</taxon>
        <taxon>rosids</taxon>
        <taxon>fabids</taxon>
        <taxon>Malpighiales</taxon>
        <taxon>Linaceae</taxon>
        <taxon>Linum</taxon>
    </lineage>
</organism>
<evidence type="ECO:0000313" key="3">
    <source>
        <dbReference type="Proteomes" id="UP001497516"/>
    </source>
</evidence>
<sequence length="150" mass="16624">MLDNKLVPPYSGGTLQTDGYHLNLFIFRYLHNVKESINVNLPVEEVFYAHSSEEQWDISLDPIVVTIPPVVISMVLVFILDLFIRTRIGVNLNTTCPPGTLFHFYSPASLPPVMIVVHLCGQIRHLCVVKVVIAVVKAAVIASISAWVTG</sequence>
<gene>
    <name evidence="2" type="ORF">LTRI10_LOCUS50824</name>
</gene>
<feature type="transmembrane region" description="Helical" evidence="1">
    <location>
        <begin position="127"/>
        <end position="148"/>
    </location>
</feature>
<dbReference type="AlphaFoldDB" id="A0AAV2GL62"/>